<protein>
    <recommendedName>
        <fullName evidence="3">Tyr recombinase domain-containing protein</fullName>
    </recommendedName>
</protein>
<dbReference type="InterPro" id="IPR011010">
    <property type="entry name" value="DNA_brk_join_enz"/>
</dbReference>
<dbReference type="GO" id="GO:0015074">
    <property type="term" value="P:DNA integration"/>
    <property type="evidence" value="ECO:0007669"/>
    <property type="project" value="InterPro"/>
</dbReference>
<dbReference type="PANTHER" id="PTHR34605:SF3">
    <property type="entry name" value="P CELL-TYPE AGGLUTINATION PROTEIN MAP4-LIKE-RELATED"/>
    <property type="match status" value="1"/>
</dbReference>
<dbReference type="SUPFAM" id="SSF47823">
    <property type="entry name" value="lambda integrase-like, N-terminal domain"/>
    <property type="match status" value="1"/>
</dbReference>
<organism evidence="4">
    <name type="scientific">hydrothermal vent metagenome</name>
    <dbReference type="NCBI Taxonomy" id="652676"/>
    <lineage>
        <taxon>unclassified sequences</taxon>
        <taxon>metagenomes</taxon>
        <taxon>ecological metagenomes</taxon>
    </lineage>
</organism>
<dbReference type="EMBL" id="UOFL01000033">
    <property type="protein sequence ID" value="VAW71884.1"/>
    <property type="molecule type" value="Genomic_DNA"/>
</dbReference>
<dbReference type="SUPFAM" id="SSF56349">
    <property type="entry name" value="DNA breaking-rejoining enzymes"/>
    <property type="match status" value="1"/>
</dbReference>
<accession>A0A3B0YSP8</accession>
<dbReference type="Pfam" id="PF00589">
    <property type="entry name" value="Phage_integrase"/>
    <property type="match status" value="1"/>
</dbReference>
<gene>
    <name evidence="4" type="ORF">MNBD_GAMMA12-1815</name>
</gene>
<reference evidence="4" key="1">
    <citation type="submission" date="2018-06" db="EMBL/GenBank/DDBJ databases">
        <authorList>
            <person name="Zhirakovskaya E."/>
        </authorList>
    </citation>
    <scope>NUCLEOTIDE SEQUENCE</scope>
</reference>
<dbReference type="Gene3D" id="1.10.150.130">
    <property type="match status" value="1"/>
</dbReference>
<sequence length="310" mass="34793">MSDNSFEQRYQQLLADGIAPSTARAHERDRQRFWDYCEKVHGIQPTYPVPIQLVLNYIMDNISESSEGNALKVSTVKRYVASVSVEQQAHGHDSLLSNPKIKILLRRAKRALPNQHPKKKRPITANVLQQLLNTCDDSLRGVRNKAILSVGFAGGRRRSELVKLKVEDISKTDNGYTLTLKKSKTDKQCKGMKVPLTGFAALALKTWLVRSGIREGHVFRGIMPDNRIKQSPISGGSINNLIKTCIKKAGLNKDDYSAHSLRSGFMTEAIRQGISLQEAMQLSGHKDMKVAHGYYRETELENNRAAELIK</sequence>
<evidence type="ECO:0000256" key="1">
    <source>
        <dbReference type="ARBA" id="ARBA00023125"/>
    </source>
</evidence>
<keyword evidence="1" id="KW-0238">DNA-binding</keyword>
<dbReference type="InterPro" id="IPR013762">
    <property type="entry name" value="Integrase-like_cat_sf"/>
</dbReference>
<dbReference type="PROSITE" id="PS51898">
    <property type="entry name" value="TYR_RECOMBINASE"/>
    <property type="match status" value="1"/>
</dbReference>
<dbReference type="InterPro" id="IPR002104">
    <property type="entry name" value="Integrase_catalytic"/>
</dbReference>
<dbReference type="GO" id="GO:0003677">
    <property type="term" value="F:DNA binding"/>
    <property type="evidence" value="ECO:0007669"/>
    <property type="project" value="UniProtKB-KW"/>
</dbReference>
<keyword evidence="2" id="KW-0233">DNA recombination</keyword>
<proteinExistence type="predicted"/>
<name>A0A3B0YSP8_9ZZZZ</name>
<dbReference type="PANTHER" id="PTHR34605">
    <property type="entry name" value="PHAGE_INTEGRASE DOMAIN-CONTAINING PROTEIN"/>
    <property type="match status" value="1"/>
</dbReference>
<dbReference type="InterPro" id="IPR010998">
    <property type="entry name" value="Integrase_recombinase_N"/>
</dbReference>
<evidence type="ECO:0000313" key="4">
    <source>
        <dbReference type="EMBL" id="VAW71884.1"/>
    </source>
</evidence>
<evidence type="ECO:0000256" key="2">
    <source>
        <dbReference type="ARBA" id="ARBA00023172"/>
    </source>
</evidence>
<dbReference type="InterPro" id="IPR052925">
    <property type="entry name" value="Phage_Integrase-like_Recomb"/>
</dbReference>
<dbReference type="Gene3D" id="1.10.443.10">
    <property type="entry name" value="Intergrase catalytic core"/>
    <property type="match status" value="1"/>
</dbReference>
<dbReference type="CDD" id="cd00799">
    <property type="entry name" value="INT_Cre_C"/>
    <property type="match status" value="1"/>
</dbReference>
<evidence type="ECO:0000259" key="3">
    <source>
        <dbReference type="PROSITE" id="PS51898"/>
    </source>
</evidence>
<feature type="domain" description="Tyr recombinase" evidence="3">
    <location>
        <begin position="118"/>
        <end position="308"/>
    </location>
</feature>
<dbReference type="AlphaFoldDB" id="A0A3B0YSP8"/>
<dbReference type="GO" id="GO:0006310">
    <property type="term" value="P:DNA recombination"/>
    <property type="evidence" value="ECO:0007669"/>
    <property type="project" value="UniProtKB-KW"/>
</dbReference>